<evidence type="ECO:0000313" key="3">
    <source>
        <dbReference type="Proteomes" id="UP001153709"/>
    </source>
</evidence>
<feature type="region of interest" description="Disordered" evidence="1">
    <location>
        <begin position="1"/>
        <end position="103"/>
    </location>
</feature>
<dbReference type="OrthoDB" id="6804812at2759"/>
<keyword evidence="3" id="KW-1185">Reference proteome</keyword>
<reference evidence="2" key="1">
    <citation type="submission" date="2022-01" db="EMBL/GenBank/DDBJ databases">
        <authorList>
            <person name="King R."/>
        </authorList>
    </citation>
    <scope>NUCLEOTIDE SEQUENCE</scope>
</reference>
<feature type="compositionally biased region" description="Low complexity" evidence="1">
    <location>
        <begin position="1"/>
        <end position="38"/>
    </location>
</feature>
<dbReference type="AlphaFoldDB" id="A0A9N9T894"/>
<accession>A0A9N9T894</accession>
<proteinExistence type="predicted"/>
<evidence type="ECO:0000256" key="1">
    <source>
        <dbReference type="SAM" id="MobiDB-lite"/>
    </source>
</evidence>
<dbReference type="EMBL" id="OU898284">
    <property type="protein sequence ID" value="CAG9840777.1"/>
    <property type="molecule type" value="Genomic_DNA"/>
</dbReference>
<organism evidence="2 3">
    <name type="scientific">Diabrotica balteata</name>
    <name type="common">Banded cucumber beetle</name>
    <dbReference type="NCBI Taxonomy" id="107213"/>
    <lineage>
        <taxon>Eukaryota</taxon>
        <taxon>Metazoa</taxon>
        <taxon>Ecdysozoa</taxon>
        <taxon>Arthropoda</taxon>
        <taxon>Hexapoda</taxon>
        <taxon>Insecta</taxon>
        <taxon>Pterygota</taxon>
        <taxon>Neoptera</taxon>
        <taxon>Endopterygota</taxon>
        <taxon>Coleoptera</taxon>
        <taxon>Polyphaga</taxon>
        <taxon>Cucujiformia</taxon>
        <taxon>Chrysomeloidea</taxon>
        <taxon>Chrysomelidae</taxon>
        <taxon>Galerucinae</taxon>
        <taxon>Diabroticina</taxon>
        <taxon>Diabroticites</taxon>
        <taxon>Diabrotica</taxon>
    </lineage>
</organism>
<evidence type="ECO:0000313" key="2">
    <source>
        <dbReference type="EMBL" id="CAG9840777.1"/>
    </source>
</evidence>
<sequence>MDKGTSSSISDSSLISNSSSSSKSSSSSNTTSDTDNSSQHSKTDPYGSDDSIADPLFNPPERQVKITTGNALKKRKVKEPSNHEKVGRKKLRQPATWQQLATI</sequence>
<name>A0A9N9T894_DIABA</name>
<dbReference type="Proteomes" id="UP001153709">
    <property type="component" value="Chromosome 9"/>
</dbReference>
<gene>
    <name evidence="2" type="ORF">DIABBA_LOCUS13401</name>
</gene>
<protein>
    <submittedName>
        <fullName evidence="2">Uncharacterized protein</fullName>
    </submittedName>
</protein>